<dbReference type="AlphaFoldDB" id="D7FN27"/>
<dbReference type="eggNOG" id="KOG4177">
    <property type="taxonomic scope" value="Eukaryota"/>
</dbReference>
<dbReference type="PROSITE" id="PS50297">
    <property type="entry name" value="ANK_REP_REGION"/>
    <property type="match status" value="2"/>
</dbReference>
<proteinExistence type="predicted"/>
<dbReference type="PANTHER" id="PTHR24171">
    <property type="entry name" value="ANKYRIN REPEAT DOMAIN-CONTAINING PROTEIN 39-RELATED"/>
    <property type="match status" value="1"/>
</dbReference>
<dbReference type="InterPro" id="IPR036770">
    <property type="entry name" value="Ankyrin_rpt-contain_sf"/>
</dbReference>
<organism evidence="4 5">
    <name type="scientific">Ectocarpus siliculosus</name>
    <name type="common">Brown alga</name>
    <name type="synonym">Conferva siliculosa</name>
    <dbReference type="NCBI Taxonomy" id="2880"/>
    <lineage>
        <taxon>Eukaryota</taxon>
        <taxon>Sar</taxon>
        <taxon>Stramenopiles</taxon>
        <taxon>Ochrophyta</taxon>
        <taxon>PX clade</taxon>
        <taxon>Phaeophyceae</taxon>
        <taxon>Ectocarpales</taxon>
        <taxon>Ectocarpaceae</taxon>
        <taxon>Ectocarpus</taxon>
    </lineage>
</organism>
<accession>D7FN27</accession>
<feature type="repeat" description="ANK" evidence="3">
    <location>
        <begin position="63"/>
        <end position="95"/>
    </location>
</feature>
<reference evidence="4 5" key="1">
    <citation type="journal article" date="2010" name="Nature">
        <title>The Ectocarpus genome and the independent evolution of multicellularity in brown algae.</title>
        <authorList>
            <person name="Cock J.M."/>
            <person name="Sterck L."/>
            <person name="Rouze P."/>
            <person name="Scornet D."/>
            <person name="Allen A.E."/>
            <person name="Amoutzias G."/>
            <person name="Anthouard V."/>
            <person name="Artiguenave F."/>
            <person name="Aury J.M."/>
            <person name="Badger J.H."/>
            <person name="Beszteri B."/>
            <person name="Billiau K."/>
            <person name="Bonnet E."/>
            <person name="Bothwell J.H."/>
            <person name="Bowler C."/>
            <person name="Boyen C."/>
            <person name="Brownlee C."/>
            <person name="Carrano C.J."/>
            <person name="Charrier B."/>
            <person name="Cho G.Y."/>
            <person name="Coelho S.M."/>
            <person name="Collen J."/>
            <person name="Corre E."/>
            <person name="Da Silva C."/>
            <person name="Delage L."/>
            <person name="Delaroque N."/>
            <person name="Dittami S.M."/>
            <person name="Doulbeau S."/>
            <person name="Elias M."/>
            <person name="Farnham G."/>
            <person name="Gachon C.M."/>
            <person name="Gschloessl B."/>
            <person name="Heesch S."/>
            <person name="Jabbari K."/>
            <person name="Jubin C."/>
            <person name="Kawai H."/>
            <person name="Kimura K."/>
            <person name="Kloareg B."/>
            <person name="Kupper F.C."/>
            <person name="Lang D."/>
            <person name="Le Bail A."/>
            <person name="Leblanc C."/>
            <person name="Lerouge P."/>
            <person name="Lohr M."/>
            <person name="Lopez P.J."/>
            <person name="Martens C."/>
            <person name="Maumus F."/>
            <person name="Michel G."/>
            <person name="Miranda-Saavedra D."/>
            <person name="Morales J."/>
            <person name="Moreau H."/>
            <person name="Motomura T."/>
            <person name="Nagasato C."/>
            <person name="Napoli C.A."/>
            <person name="Nelson D.R."/>
            <person name="Nyvall-Collen P."/>
            <person name="Peters A.F."/>
            <person name="Pommier C."/>
            <person name="Potin P."/>
            <person name="Poulain J."/>
            <person name="Quesneville H."/>
            <person name="Read B."/>
            <person name="Rensing S.A."/>
            <person name="Ritter A."/>
            <person name="Rousvoal S."/>
            <person name="Samanta M."/>
            <person name="Samson G."/>
            <person name="Schroeder D.C."/>
            <person name="Segurens B."/>
            <person name="Strittmatter M."/>
            <person name="Tonon T."/>
            <person name="Tregear J.W."/>
            <person name="Valentin K."/>
            <person name="von Dassow P."/>
            <person name="Yamagishi T."/>
            <person name="Van de Peer Y."/>
            <person name="Wincker P."/>
        </authorList>
    </citation>
    <scope>NUCLEOTIDE SEQUENCE [LARGE SCALE GENOMIC DNA]</scope>
    <source>
        <strain evidence="5">Ec32 / CCAP1310/4</strain>
    </source>
</reference>
<sequence>MHVAAQAGHVGLTGALLAAGADAGARYGTYQLSALEVAARNGRAGVVKVLIEHGVNVNTANADGSTPLDCAVCGGSAQAIDALAKAGANVDHTNIGGDTPLHVAVFWRHLQAALALGAVATASQQRTWEHDDNEMEPCSPCEQACRREGRRQCPEQPHDCGLRRRW</sequence>
<dbReference type="PANTHER" id="PTHR24171:SF10">
    <property type="entry name" value="ANKYRIN REPEAT DOMAIN-CONTAINING PROTEIN 29-LIKE"/>
    <property type="match status" value="1"/>
</dbReference>
<feature type="repeat" description="ANK" evidence="3">
    <location>
        <begin position="1"/>
        <end position="28"/>
    </location>
</feature>
<dbReference type="STRING" id="2880.D7FN27"/>
<gene>
    <name evidence="4" type="ORF">Esi_0173_0044</name>
</gene>
<keyword evidence="2 3" id="KW-0040">ANK repeat</keyword>
<dbReference type="Pfam" id="PF12796">
    <property type="entry name" value="Ank_2"/>
    <property type="match status" value="1"/>
</dbReference>
<evidence type="ECO:0000313" key="4">
    <source>
        <dbReference type="EMBL" id="CBJ30091.1"/>
    </source>
</evidence>
<dbReference type="SUPFAM" id="SSF48403">
    <property type="entry name" value="Ankyrin repeat"/>
    <property type="match status" value="1"/>
</dbReference>
<evidence type="ECO:0000256" key="3">
    <source>
        <dbReference type="PROSITE-ProRule" id="PRU00023"/>
    </source>
</evidence>
<protein>
    <submittedName>
        <fullName evidence="4">Chain A, Crystal Structure Of A Designed Selected Ankyrin Repeat Protein In Complex With The Maltose Binding Protein</fullName>
    </submittedName>
</protein>
<dbReference type="InParanoid" id="D7FN27"/>
<feature type="repeat" description="ANK" evidence="3">
    <location>
        <begin position="30"/>
        <end position="62"/>
    </location>
</feature>
<dbReference type="OrthoDB" id="58601at2759"/>
<name>D7FN27_ECTSI</name>
<dbReference type="EMBL" id="FN649760">
    <property type="protein sequence ID" value="CBJ30091.1"/>
    <property type="molecule type" value="Genomic_DNA"/>
</dbReference>
<evidence type="ECO:0000256" key="1">
    <source>
        <dbReference type="ARBA" id="ARBA00022737"/>
    </source>
</evidence>
<dbReference type="PROSITE" id="PS50088">
    <property type="entry name" value="ANK_REPEAT"/>
    <property type="match status" value="3"/>
</dbReference>
<keyword evidence="5" id="KW-1185">Reference proteome</keyword>
<evidence type="ECO:0000256" key="2">
    <source>
        <dbReference type="ARBA" id="ARBA00023043"/>
    </source>
</evidence>
<dbReference type="InterPro" id="IPR002110">
    <property type="entry name" value="Ankyrin_rpt"/>
</dbReference>
<dbReference type="Proteomes" id="UP000002630">
    <property type="component" value="Unassembled WGS sequence"/>
</dbReference>
<keyword evidence="1" id="KW-0677">Repeat</keyword>
<dbReference type="SMART" id="SM00248">
    <property type="entry name" value="ANK"/>
    <property type="match status" value="3"/>
</dbReference>
<dbReference type="Gene3D" id="1.25.40.20">
    <property type="entry name" value="Ankyrin repeat-containing domain"/>
    <property type="match status" value="1"/>
</dbReference>
<evidence type="ECO:0000313" key="5">
    <source>
        <dbReference type="Proteomes" id="UP000002630"/>
    </source>
</evidence>